<dbReference type="InterPro" id="IPR023296">
    <property type="entry name" value="Glyco_hydro_beta-prop_sf"/>
</dbReference>
<proteinExistence type="inferred from homology"/>
<feature type="site" description="Important for catalytic activity, responsible for pKa modulation of the active site Glu and correct orientation of both the proton donor and substrate" evidence="5">
    <location>
        <position position="179"/>
    </location>
</feature>
<protein>
    <submittedName>
        <fullName evidence="9">Glycoside hydrolase family 43 domain protein</fullName>
    </submittedName>
</protein>
<organism evidence="9 10">
    <name type="scientific">Teredinibacter turnerae (strain ATCC 39867 / T7901)</name>
    <dbReference type="NCBI Taxonomy" id="377629"/>
    <lineage>
        <taxon>Bacteria</taxon>
        <taxon>Pseudomonadati</taxon>
        <taxon>Pseudomonadota</taxon>
        <taxon>Gammaproteobacteria</taxon>
        <taxon>Cellvibrionales</taxon>
        <taxon>Cellvibrionaceae</taxon>
        <taxon>Teredinibacter</taxon>
    </lineage>
</organism>
<dbReference type="InterPro" id="IPR051795">
    <property type="entry name" value="Glycosyl_Hydrlase_43"/>
</dbReference>
<reference evidence="9 10" key="1">
    <citation type="journal article" date="2009" name="PLoS ONE">
        <title>The complete genome of Teredinibacter turnerae T7901: an intracellular endosymbiont of marine wood-boring bivalves (shipworms).</title>
        <authorList>
            <person name="Yang J.C."/>
            <person name="Madupu R."/>
            <person name="Durkin A.S."/>
            <person name="Ekborg N.A."/>
            <person name="Pedamallu C.S."/>
            <person name="Hostetler J.B."/>
            <person name="Radune D."/>
            <person name="Toms B.S."/>
            <person name="Henrissat B."/>
            <person name="Coutinho P.M."/>
            <person name="Schwarz S."/>
            <person name="Field L."/>
            <person name="Trindade-Silva A.E."/>
            <person name="Soares C.A.G."/>
            <person name="Elshahawi S."/>
            <person name="Hanora A."/>
            <person name="Schmidt E.W."/>
            <person name="Haygood M.G."/>
            <person name="Posfai J."/>
            <person name="Benner J."/>
            <person name="Madinger C."/>
            <person name="Nove J."/>
            <person name="Anton B."/>
            <person name="Chaudhary K."/>
            <person name="Foster J."/>
            <person name="Holman A."/>
            <person name="Kumar S."/>
            <person name="Lessard P.A."/>
            <person name="Luyten Y.A."/>
            <person name="Slatko B."/>
            <person name="Wood N."/>
            <person name="Wu B."/>
            <person name="Teplitski M."/>
            <person name="Mougous J.D."/>
            <person name="Ward N."/>
            <person name="Eisen J.A."/>
            <person name="Badger J.H."/>
            <person name="Distel D.L."/>
        </authorList>
    </citation>
    <scope>NUCLEOTIDE SEQUENCE [LARGE SCALE GENOMIC DNA]</scope>
    <source>
        <strain evidence="10">ATCC 39867 / T7901</strain>
    </source>
</reference>
<sequence length="576" mass="63821">MKSYRWLPVGLCVIFAIVACGSEPQPSVHPGNFAEHALKVNWFEYQGQDEVFEQPLAAGEYQNPILSGFYPDPSITRAGDSFYLVTSSFAYTPGIPIFRSTDLVNWEPLGHVLTRTSQLDMTGKGVSRGIYASTIRYHDGTFYVISTDVDGIGNFIVTSKNPAEGWSDPILLPEVQGIDPSMFFDDDGRVYITHNGAPDEQPRYNGHRAIWIWELDLGTMKVLPDSGRVIVNGGVDISQEPIWIEGPHLYKVDGWYYLMCAEGGTSQDHSEVIFRSRKLTEPFVPAADNPILTQRDLPADRENPIATAGHADLVQTASGEWWAVFLATRNYDKTFFNTGRETFLLPVSWEKGWPRITAPAAEIPYHVTAPSGLPRTQDAVPLTGNFTQRDYFTDGELGYAWSTLRSNNRGWLQPGDDGGVLLKALPEGLDGRNQPAFIGRRQQHQDFTAKLNMDLPENEGVLGGLALFQNDTAHFFLAVKKSGTYYRVVLEKASQGPVDVVSSKVFPVKPTRRITLEVVSKDNKLSFYYQPEGDARELIGRAHDARVLSTQWAGGFVGTQVGIHARTAESILPSGG</sequence>
<dbReference type="InterPro" id="IPR041542">
    <property type="entry name" value="GH43_C2"/>
</dbReference>
<dbReference type="EMBL" id="CP001614">
    <property type="protein sequence ID" value="ACR11233.1"/>
    <property type="molecule type" value="Genomic_DNA"/>
</dbReference>
<dbReference type="CAZy" id="GH43">
    <property type="family name" value="Glycoside Hydrolase Family 43"/>
</dbReference>
<evidence type="ECO:0000256" key="4">
    <source>
        <dbReference type="PIRSR" id="PIRSR606710-1"/>
    </source>
</evidence>
<dbReference type="HOGENOM" id="CLU_016508_2_2_6"/>
<evidence type="ECO:0000256" key="7">
    <source>
        <dbReference type="SAM" id="SignalP"/>
    </source>
</evidence>
<dbReference type="Pfam" id="PF17851">
    <property type="entry name" value="GH43_C2"/>
    <property type="match status" value="1"/>
</dbReference>
<feature type="active site" description="Proton acceptor" evidence="4">
    <location>
        <position position="72"/>
    </location>
</feature>
<evidence type="ECO:0000256" key="3">
    <source>
        <dbReference type="ARBA" id="ARBA00023295"/>
    </source>
</evidence>
<gene>
    <name evidence="9" type="ordered locus">TERTU_4675</name>
</gene>
<keyword evidence="2 6" id="KW-0378">Hydrolase</keyword>
<evidence type="ECO:0000313" key="9">
    <source>
        <dbReference type="EMBL" id="ACR11233.1"/>
    </source>
</evidence>
<dbReference type="PANTHER" id="PTHR42812">
    <property type="entry name" value="BETA-XYLOSIDASE"/>
    <property type="match status" value="1"/>
</dbReference>
<dbReference type="OrthoDB" id="9801455at2"/>
<dbReference type="SUPFAM" id="SSF49899">
    <property type="entry name" value="Concanavalin A-like lectins/glucanases"/>
    <property type="match status" value="1"/>
</dbReference>
<evidence type="ECO:0000256" key="6">
    <source>
        <dbReference type="RuleBase" id="RU361187"/>
    </source>
</evidence>
<dbReference type="STRING" id="377629.TERTU_4675"/>
<accession>C5BKF9</accession>
<dbReference type="AlphaFoldDB" id="C5BKF9"/>
<dbReference type="CDD" id="cd18617">
    <property type="entry name" value="GH43_XynB-like"/>
    <property type="match status" value="1"/>
</dbReference>
<comment type="similarity">
    <text evidence="1 6">Belongs to the glycosyl hydrolase 43 family.</text>
</comment>
<evidence type="ECO:0000256" key="1">
    <source>
        <dbReference type="ARBA" id="ARBA00009865"/>
    </source>
</evidence>
<dbReference type="Gene3D" id="2.115.10.20">
    <property type="entry name" value="Glycosyl hydrolase domain, family 43"/>
    <property type="match status" value="1"/>
</dbReference>
<dbReference type="RefSeq" id="WP_015817345.1">
    <property type="nucleotide sequence ID" value="NC_012997.1"/>
</dbReference>
<evidence type="ECO:0000256" key="5">
    <source>
        <dbReference type="PIRSR" id="PIRSR606710-2"/>
    </source>
</evidence>
<feature type="signal peptide" evidence="7">
    <location>
        <begin position="1"/>
        <end position="21"/>
    </location>
</feature>
<dbReference type="Pfam" id="PF04616">
    <property type="entry name" value="Glyco_hydro_43"/>
    <property type="match status" value="1"/>
</dbReference>
<evidence type="ECO:0000313" key="10">
    <source>
        <dbReference type="Proteomes" id="UP000009080"/>
    </source>
</evidence>
<evidence type="ECO:0000259" key="8">
    <source>
        <dbReference type="Pfam" id="PF17851"/>
    </source>
</evidence>
<keyword evidence="3 6" id="KW-0326">Glycosidase</keyword>
<dbReference type="eggNOG" id="COG3507">
    <property type="taxonomic scope" value="Bacteria"/>
</dbReference>
<dbReference type="GO" id="GO:0005975">
    <property type="term" value="P:carbohydrate metabolic process"/>
    <property type="evidence" value="ECO:0007669"/>
    <property type="project" value="InterPro"/>
</dbReference>
<evidence type="ECO:0000256" key="2">
    <source>
        <dbReference type="ARBA" id="ARBA00022801"/>
    </source>
</evidence>
<dbReference type="KEGG" id="ttu:TERTU_4675"/>
<dbReference type="PANTHER" id="PTHR42812:SF12">
    <property type="entry name" value="BETA-XYLOSIDASE-RELATED"/>
    <property type="match status" value="1"/>
</dbReference>
<dbReference type="InterPro" id="IPR006710">
    <property type="entry name" value="Glyco_hydro_43"/>
</dbReference>
<feature type="active site" description="Proton donor" evidence="4">
    <location>
        <position position="245"/>
    </location>
</feature>
<dbReference type="GO" id="GO:0004553">
    <property type="term" value="F:hydrolase activity, hydrolyzing O-glycosyl compounds"/>
    <property type="evidence" value="ECO:0007669"/>
    <property type="project" value="InterPro"/>
</dbReference>
<name>C5BKF9_TERTT</name>
<keyword evidence="7" id="KW-0732">Signal</keyword>
<dbReference type="Gene3D" id="2.60.120.200">
    <property type="match status" value="1"/>
</dbReference>
<keyword evidence="10" id="KW-1185">Reference proteome</keyword>
<dbReference type="InterPro" id="IPR013320">
    <property type="entry name" value="ConA-like_dom_sf"/>
</dbReference>
<dbReference type="SUPFAM" id="SSF75005">
    <property type="entry name" value="Arabinanase/levansucrase/invertase"/>
    <property type="match status" value="1"/>
</dbReference>
<feature type="chain" id="PRO_5002948806" evidence="7">
    <location>
        <begin position="22"/>
        <end position="576"/>
    </location>
</feature>
<feature type="domain" description="Beta-xylosidase C-terminal Concanavalin A-like" evidence="8">
    <location>
        <begin position="389"/>
        <end position="565"/>
    </location>
</feature>
<dbReference type="PROSITE" id="PS51257">
    <property type="entry name" value="PROKAR_LIPOPROTEIN"/>
    <property type="match status" value="1"/>
</dbReference>
<dbReference type="Proteomes" id="UP000009080">
    <property type="component" value="Chromosome"/>
</dbReference>